<evidence type="ECO:0000256" key="1">
    <source>
        <dbReference type="SAM" id="Phobius"/>
    </source>
</evidence>
<dbReference type="AlphaFoldDB" id="A0A2G9TT71"/>
<dbReference type="GO" id="GO:0016020">
    <property type="term" value="C:membrane"/>
    <property type="evidence" value="ECO:0007669"/>
    <property type="project" value="InterPro"/>
</dbReference>
<dbReference type="InterPro" id="IPR006028">
    <property type="entry name" value="GABAA/Glycine_rcpt"/>
</dbReference>
<dbReference type="InterPro" id="IPR036719">
    <property type="entry name" value="Neuro-gated_channel_TM_sf"/>
</dbReference>
<evidence type="ECO:0000313" key="2">
    <source>
        <dbReference type="EMBL" id="PIO61125.1"/>
    </source>
</evidence>
<evidence type="ECO:0000313" key="3">
    <source>
        <dbReference type="Proteomes" id="UP000230423"/>
    </source>
</evidence>
<keyword evidence="1" id="KW-0812">Transmembrane</keyword>
<dbReference type="EMBL" id="KZ354163">
    <property type="protein sequence ID" value="PIO61125.1"/>
    <property type="molecule type" value="Genomic_DNA"/>
</dbReference>
<feature type="transmembrane region" description="Helical" evidence="1">
    <location>
        <begin position="59"/>
        <end position="81"/>
    </location>
</feature>
<dbReference type="GO" id="GO:0005216">
    <property type="term" value="F:monoatomic ion channel activity"/>
    <property type="evidence" value="ECO:0007669"/>
    <property type="project" value="InterPro"/>
</dbReference>
<organism evidence="2 3">
    <name type="scientific">Teladorsagia circumcincta</name>
    <name type="common">Brown stomach worm</name>
    <name type="synonym">Ostertagia circumcincta</name>
    <dbReference type="NCBI Taxonomy" id="45464"/>
    <lineage>
        <taxon>Eukaryota</taxon>
        <taxon>Metazoa</taxon>
        <taxon>Ecdysozoa</taxon>
        <taxon>Nematoda</taxon>
        <taxon>Chromadorea</taxon>
        <taxon>Rhabditida</taxon>
        <taxon>Rhabditina</taxon>
        <taxon>Rhabditomorpha</taxon>
        <taxon>Strongyloidea</taxon>
        <taxon>Trichostrongylidae</taxon>
        <taxon>Teladorsagia</taxon>
    </lineage>
</organism>
<keyword evidence="3" id="KW-1185">Reference proteome</keyword>
<dbReference type="GO" id="GO:0004888">
    <property type="term" value="F:transmembrane signaling receptor activity"/>
    <property type="evidence" value="ECO:0007669"/>
    <property type="project" value="InterPro"/>
</dbReference>
<dbReference type="Gene3D" id="1.20.58.390">
    <property type="entry name" value="Neurotransmitter-gated ion-channel transmembrane domain"/>
    <property type="match status" value="1"/>
</dbReference>
<name>A0A2G9TT71_TELCI</name>
<dbReference type="OrthoDB" id="442503at2759"/>
<dbReference type="PRINTS" id="PR00253">
    <property type="entry name" value="GABAARECEPTR"/>
</dbReference>
<dbReference type="InterPro" id="IPR038050">
    <property type="entry name" value="Neuro_actylchol_rec"/>
</dbReference>
<dbReference type="SUPFAM" id="SSF90112">
    <property type="entry name" value="Neurotransmitter-gated ion-channel transmembrane pore"/>
    <property type="match status" value="1"/>
</dbReference>
<reference evidence="2 3" key="1">
    <citation type="submission" date="2015-09" db="EMBL/GenBank/DDBJ databases">
        <title>Draft genome of the parasitic nematode Teladorsagia circumcincta isolate WARC Sus (inbred).</title>
        <authorList>
            <person name="Mitreva M."/>
        </authorList>
    </citation>
    <scope>NUCLEOTIDE SEQUENCE [LARGE SCALE GENOMIC DNA]</scope>
    <source>
        <strain evidence="2 3">S</strain>
    </source>
</reference>
<keyword evidence="1" id="KW-0472">Membrane</keyword>
<keyword evidence="1" id="KW-1133">Transmembrane helix</keyword>
<feature type="non-terminal residue" evidence="2">
    <location>
        <position position="1"/>
    </location>
</feature>
<sequence>IDVWILSSMAFIFASLIELAVVGYLSRNGHHASIKCHCSWLCMKCPEWTAMKLDKASSVIFPTCFFLFNIWYWFVFLGSALRSTSTAYNRA</sequence>
<protein>
    <submittedName>
        <fullName evidence="2">Uncharacterized protein</fullName>
    </submittedName>
</protein>
<accession>A0A2G9TT71</accession>
<dbReference type="Proteomes" id="UP000230423">
    <property type="component" value="Unassembled WGS sequence"/>
</dbReference>
<proteinExistence type="predicted"/>
<gene>
    <name evidence="2" type="ORF">TELCIR_17360</name>
</gene>
<feature type="transmembrane region" description="Helical" evidence="1">
    <location>
        <begin position="6"/>
        <end position="25"/>
    </location>
</feature>